<proteinExistence type="predicted"/>
<gene>
    <name evidence="2" type="ORF">DP114_21940</name>
</gene>
<reference evidence="2 3" key="1">
    <citation type="submission" date="2018-06" db="EMBL/GenBank/DDBJ databases">
        <title>Comparative genomics of Brasilonema spp. strains.</title>
        <authorList>
            <person name="Alvarenga D.O."/>
            <person name="Fiore M.F."/>
            <person name="Varani A.M."/>
        </authorList>
    </citation>
    <scope>NUCLEOTIDE SEQUENCE [LARGE SCALE GENOMIC DNA]</scope>
    <source>
        <strain evidence="2 3">CENA114</strain>
    </source>
</reference>
<sequence length="171" mass="19378">MAQDYSAKWWAAFICITVIEGVLLILLISRQPTPLLFVAIIAIALLLFFIPQLDDVIALTFDRGKLDNKINSIGKKLSATKARTDKLVLLSMSKSMFENLKKLAGGNFGSYEMNDNLEKEIFHLKDIGYIDVGRIRDIPYKDNNLSEYVKVTDLGKQYIELRKSTEEDNKG</sequence>
<keyword evidence="1" id="KW-1133">Transmembrane helix</keyword>
<feature type="transmembrane region" description="Helical" evidence="1">
    <location>
        <begin position="35"/>
        <end position="53"/>
    </location>
</feature>
<dbReference type="EMBL" id="CP030118">
    <property type="protein sequence ID" value="QDL10201.1"/>
    <property type="molecule type" value="Genomic_DNA"/>
</dbReference>
<keyword evidence="3" id="KW-1185">Reference proteome</keyword>
<evidence type="ECO:0000313" key="2">
    <source>
        <dbReference type="EMBL" id="QDL10201.1"/>
    </source>
</evidence>
<dbReference type="Proteomes" id="UP000503129">
    <property type="component" value="Chromosome"/>
</dbReference>
<accession>A0A856MKV4</accession>
<evidence type="ECO:0000313" key="3">
    <source>
        <dbReference type="Proteomes" id="UP000503129"/>
    </source>
</evidence>
<dbReference type="KEGG" id="bsen:DP114_21940"/>
<dbReference type="RefSeq" id="WP_169265964.1">
    <property type="nucleotide sequence ID" value="NZ_CAWOXK010000001.1"/>
</dbReference>
<organism evidence="2 3">
    <name type="scientific">Brasilonema sennae CENA114</name>
    <dbReference type="NCBI Taxonomy" id="415709"/>
    <lineage>
        <taxon>Bacteria</taxon>
        <taxon>Bacillati</taxon>
        <taxon>Cyanobacteriota</taxon>
        <taxon>Cyanophyceae</taxon>
        <taxon>Nostocales</taxon>
        <taxon>Scytonemataceae</taxon>
        <taxon>Brasilonema</taxon>
        <taxon>Bromeliae group (in: Brasilonema)</taxon>
    </lineage>
</organism>
<keyword evidence="1" id="KW-0812">Transmembrane</keyword>
<feature type="transmembrane region" description="Helical" evidence="1">
    <location>
        <begin position="6"/>
        <end position="28"/>
    </location>
</feature>
<keyword evidence="1" id="KW-0472">Membrane</keyword>
<name>A0A856MKV4_9CYAN</name>
<dbReference type="AlphaFoldDB" id="A0A856MKV4"/>
<evidence type="ECO:0000256" key="1">
    <source>
        <dbReference type="SAM" id="Phobius"/>
    </source>
</evidence>
<protein>
    <submittedName>
        <fullName evidence="2">Uncharacterized protein</fullName>
    </submittedName>
</protein>